<dbReference type="AlphaFoldDB" id="A0A0K8RIV7"/>
<proteinExistence type="evidence at transcript level"/>
<reference evidence="1" key="1">
    <citation type="submission" date="2012-12" db="EMBL/GenBank/DDBJ databases">
        <title>Identification and characterization of a phenylalanine ammonia-lyase gene family in Isatis indigotica Fort.</title>
        <authorList>
            <person name="Liu Q."/>
            <person name="Chen J."/>
            <person name="Zhou X."/>
            <person name="Di P."/>
            <person name="Xiao Y."/>
            <person name="Xuan H."/>
            <person name="Zhang L."/>
            <person name="Chen W."/>
        </authorList>
    </citation>
    <scope>NUCLEOTIDE SEQUENCE</scope>
    <source>
        <tissue evidence="1">Salivary gland</tissue>
    </source>
</reference>
<organism evidence="1">
    <name type="scientific">Ixodes ricinus</name>
    <name type="common">Common tick</name>
    <name type="synonym">Acarus ricinus</name>
    <dbReference type="NCBI Taxonomy" id="34613"/>
    <lineage>
        <taxon>Eukaryota</taxon>
        <taxon>Metazoa</taxon>
        <taxon>Ecdysozoa</taxon>
        <taxon>Arthropoda</taxon>
        <taxon>Chelicerata</taxon>
        <taxon>Arachnida</taxon>
        <taxon>Acari</taxon>
        <taxon>Parasitiformes</taxon>
        <taxon>Ixodida</taxon>
        <taxon>Ixodoidea</taxon>
        <taxon>Ixodidae</taxon>
        <taxon>Ixodinae</taxon>
        <taxon>Ixodes</taxon>
    </lineage>
</organism>
<accession>A0A0K8RIV7</accession>
<sequence>MDTITTAETTRLTSTDRVSSVTRTLPGRRASLTGCAGLRRTAIPCRPSAWFWMPTTASRDCRGASGAFGRRLPFQGYPVLAPVSAALPGTQGRSCSHGAGPQVLQRGHVLRQSVQARFRLLSSERLCGPLQGHRKDLPAPQAPGPRTVPDKCRAGVCPGQLLLVCT</sequence>
<name>A0A0K8RIV7_IXORI</name>
<evidence type="ECO:0000313" key="1">
    <source>
        <dbReference type="EMBL" id="JAA70449.1"/>
    </source>
</evidence>
<protein>
    <submittedName>
        <fullName evidence="1">Putative misato shows similarity with tubulin/ftsz family of gtp</fullName>
    </submittedName>
</protein>
<dbReference type="EMBL" id="GADI01003359">
    <property type="protein sequence ID" value="JAA70449.1"/>
    <property type="molecule type" value="mRNA"/>
</dbReference>